<evidence type="ECO:0000313" key="2">
    <source>
        <dbReference type="EMBL" id="ASG23857.1"/>
    </source>
</evidence>
<dbReference type="InterPro" id="IPR002716">
    <property type="entry name" value="PIN_dom"/>
</dbReference>
<evidence type="ECO:0000259" key="1">
    <source>
        <dbReference type="Pfam" id="PF01850"/>
    </source>
</evidence>
<accession>A0A248JYR2</accession>
<reference evidence="2 3" key="1">
    <citation type="submission" date="2017-06" db="EMBL/GenBank/DDBJ databases">
        <title>Complete genome sequence of Nitrospirillum amazonense strain CBAmC, an endophytic nitrogen-fixing and plant growth-promoting bacterium, isolated from sugarcane.</title>
        <authorList>
            <person name="Schwab S."/>
            <person name="dos Santos Teixeira K.R."/>
            <person name="Simoes Araujo J.L."/>
            <person name="Soares Vidal M."/>
            <person name="Borges de Freitas H.R."/>
            <person name="Rivello Crivelaro A.L."/>
            <person name="Bueno de Camargo Nunes A."/>
            <person name="dos Santos C.M."/>
            <person name="Palmeira da Silva Rosa D."/>
            <person name="da Silva Padilha D."/>
            <person name="da Silva E."/>
            <person name="Araujo Terra L."/>
            <person name="Soares Mendes V."/>
            <person name="Farinelli L."/>
            <person name="Magalhaes Cruz L."/>
            <person name="Baldani J.I."/>
        </authorList>
    </citation>
    <scope>NUCLEOTIDE SEQUENCE [LARGE SCALE GENOMIC DNA]</scope>
    <source>
        <strain evidence="2 3">CBAmC</strain>
    </source>
</reference>
<protein>
    <submittedName>
        <fullName evidence="2">VapC toxin family PIN domain ribonuclease</fullName>
    </submittedName>
</protein>
<dbReference type="InterPro" id="IPR029060">
    <property type="entry name" value="PIN-like_dom_sf"/>
</dbReference>
<dbReference type="EMBL" id="CP022112">
    <property type="protein sequence ID" value="ASG23857.1"/>
    <property type="molecule type" value="Genomic_DNA"/>
</dbReference>
<gene>
    <name evidence="2" type="ORF">Y958_23115</name>
</gene>
<keyword evidence="3" id="KW-1185">Reference proteome</keyword>
<organism evidence="2 3">
    <name type="scientific">Nitrospirillum viridazoti CBAmc</name>
    <dbReference type="NCBI Taxonomy" id="1441467"/>
    <lineage>
        <taxon>Bacteria</taxon>
        <taxon>Pseudomonadati</taxon>
        <taxon>Pseudomonadota</taxon>
        <taxon>Alphaproteobacteria</taxon>
        <taxon>Rhodospirillales</taxon>
        <taxon>Azospirillaceae</taxon>
        <taxon>Nitrospirillum</taxon>
        <taxon>Nitrospirillum viridazoti</taxon>
    </lineage>
</organism>
<dbReference type="Proteomes" id="UP000197153">
    <property type="component" value="Chromosome 3"/>
</dbReference>
<name>A0A248JYR2_9PROT</name>
<dbReference type="Gene3D" id="3.40.50.1010">
    <property type="entry name" value="5'-nuclease"/>
    <property type="match status" value="1"/>
</dbReference>
<dbReference type="SUPFAM" id="SSF88723">
    <property type="entry name" value="PIN domain-like"/>
    <property type="match status" value="1"/>
</dbReference>
<dbReference type="AlphaFoldDB" id="A0A248JYR2"/>
<feature type="domain" description="PIN" evidence="1">
    <location>
        <begin position="5"/>
        <end position="119"/>
    </location>
</feature>
<sequence>MSEAVLDSSALLAVLLAEPGAEQVMATLPGALLSTVNLAEIITKLRERGMPVDEAREAVEATGVEIVDYRLEDALQTADLRPATCAAGLSMGDRACLALACSRRLPAITADQAWAKVARAGITDLEITLIRPVARP</sequence>
<dbReference type="CDD" id="cd18682">
    <property type="entry name" value="PIN_VapC-like"/>
    <property type="match status" value="1"/>
</dbReference>
<dbReference type="KEGG" id="nao:Y958_23115"/>
<proteinExistence type="predicted"/>
<dbReference type="Pfam" id="PF01850">
    <property type="entry name" value="PIN"/>
    <property type="match status" value="1"/>
</dbReference>
<evidence type="ECO:0000313" key="3">
    <source>
        <dbReference type="Proteomes" id="UP000197153"/>
    </source>
</evidence>
<dbReference type="RefSeq" id="WP_088874322.1">
    <property type="nucleotide sequence ID" value="NZ_CP022112.1"/>
</dbReference>